<evidence type="ECO:0000313" key="8">
    <source>
        <dbReference type="Proteomes" id="UP001243420"/>
    </source>
</evidence>
<proteinExistence type="predicted"/>
<keyword evidence="2 5" id="KW-0812">Transmembrane</keyword>
<feature type="transmembrane region" description="Helical" evidence="5">
    <location>
        <begin position="20"/>
        <end position="40"/>
    </location>
</feature>
<dbReference type="GO" id="GO:0006508">
    <property type="term" value="P:proteolysis"/>
    <property type="evidence" value="ECO:0007669"/>
    <property type="project" value="UniProtKB-KW"/>
</dbReference>
<evidence type="ECO:0000259" key="6">
    <source>
        <dbReference type="Pfam" id="PF01694"/>
    </source>
</evidence>
<organism evidence="7 8">
    <name type="scientific">Jannaschia ovalis</name>
    <dbReference type="NCBI Taxonomy" id="3038773"/>
    <lineage>
        <taxon>Bacteria</taxon>
        <taxon>Pseudomonadati</taxon>
        <taxon>Pseudomonadota</taxon>
        <taxon>Alphaproteobacteria</taxon>
        <taxon>Rhodobacterales</taxon>
        <taxon>Roseobacteraceae</taxon>
        <taxon>Jannaschia</taxon>
    </lineage>
</organism>
<dbReference type="InterPro" id="IPR035952">
    <property type="entry name" value="Rhomboid-like_sf"/>
</dbReference>
<dbReference type="Pfam" id="PF01694">
    <property type="entry name" value="Rhomboid"/>
    <property type="match status" value="1"/>
</dbReference>
<accession>A0ABY8LFF1</accession>
<name>A0ABY8LFF1_9RHOB</name>
<dbReference type="InterPro" id="IPR022764">
    <property type="entry name" value="Peptidase_S54_rhomboid_dom"/>
</dbReference>
<dbReference type="EMBL" id="CP122537">
    <property type="protein sequence ID" value="WGH80034.1"/>
    <property type="molecule type" value="Genomic_DNA"/>
</dbReference>
<dbReference type="SUPFAM" id="SSF144091">
    <property type="entry name" value="Rhomboid-like"/>
    <property type="match status" value="1"/>
</dbReference>
<keyword evidence="8" id="KW-1185">Reference proteome</keyword>
<evidence type="ECO:0000256" key="1">
    <source>
        <dbReference type="ARBA" id="ARBA00004141"/>
    </source>
</evidence>
<dbReference type="EC" id="3.4.21.105" evidence="7"/>
<protein>
    <submittedName>
        <fullName evidence="7">Rhomboid family intramembrane serine protease</fullName>
        <ecNumber evidence="7">3.4.21.105</ecNumber>
    </submittedName>
</protein>
<dbReference type="GO" id="GO:0008233">
    <property type="term" value="F:peptidase activity"/>
    <property type="evidence" value="ECO:0007669"/>
    <property type="project" value="UniProtKB-KW"/>
</dbReference>
<feature type="domain" description="Peptidase S54 rhomboid" evidence="6">
    <location>
        <begin position="75"/>
        <end position="217"/>
    </location>
</feature>
<dbReference type="Proteomes" id="UP001243420">
    <property type="component" value="Chromosome"/>
</dbReference>
<evidence type="ECO:0000313" key="7">
    <source>
        <dbReference type="EMBL" id="WGH80034.1"/>
    </source>
</evidence>
<evidence type="ECO:0000256" key="5">
    <source>
        <dbReference type="SAM" id="Phobius"/>
    </source>
</evidence>
<comment type="subcellular location">
    <subcellularLocation>
        <location evidence="1">Membrane</location>
        <topology evidence="1">Multi-pass membrane protein</topology>
    </subcellularLocation>
</comment>
<evidence type="ECO:0000256" key="2">
    <source>
        <dbReference type="ARBA" id="ARBA00022692"/>
    </source>
</evidence>
<keyword evidence="7" id="KW-0645">Protease</keyword>
<reference evidence="7 8" key="1">
    <citation type="submission" date="2023-04" db="EMBL/GenBank/DDBJ databases">
        <title>Jannaschia ovalis sp. nov., a marine bacterium isolated from sea tidal flat.</title>
        <authorList>
            <person name="Kwon D.Y."/>
            <person name="Kim J.-J."/>
        </authorList>
    </citation>
    <scope>NUCLEOTIDE SEQUENCE [LARGE SCALE GENOMIC DNA]</scope>
    <source>
        <strain evidence="7 8">GRR-S6-38</strain>
    </source>
</reference>
<feature type="transmembrane region" description="Helical" evidence="5">
    <location>
        <begin position="203"/>
        <end position="222"/>
    </location>
</feature>
<feature type="transmembrane region" description="Helical" evidence="5">
    <location>
        <begin position="116"/>
        <end position="135"/>
    </location>
</feature>
<keyword evidence="3 5" id="KW-1133">Transmembrane helix</keyword>
<gene>
    <name evidence="7" type="ORF">P8627_07170</name>
</gene>
<evidence type="ECO:0000256" key="4">
    <source>
        <dbReference type="ARBA" id="ARBA00023136"/>
    </source>
</evidence>
<keyword evidence="7" id="KW-0378">Hydrolase</keyword>
<dbReference type="Gene3D" id="1.20.1540.10">
    <property type="entry name" value="Rhomboid-like"/>
    <property type="match status" value="1"/>
</dbReference>
<feature type="transmembrane region" description="Helical" evidence="5">
    <location>
        <begin position="141"/>
        <end position="159"/>
    </location>
</feature>
<keyword evidence="4 5" id="KW-0472">Membrane</keyword>
<sequence length="231" mass="24724">MQTDPRNQSPFNTLPPVVTALAVVIVGIELLFFAGTAGFVGGRDAVGWRLNAIRDWAVIDPVWSWMWANMAFPPGEAARWLAYPLIHNGFTHAALVAVFVLALGNAVAPVYRGWRVGLLFFGPALAGGLAYVIVWNADAPLFGGYPGAYGLIGAFTYLTQRGLTRADPSRAFLLIGLLLAIQPVFGLLTGAGFSWLPLWTADLAGAAAGYALAGAMFPGAMARLRDRLRHR</sequence>
<evidence type="ECO:0000256" key="3">
    <source>
        <dbReference type="ARBA" id="ARBA00022989"/>
    </source>
</evidence>
<feature type="transmembrane region" description="Helical" evidence="5">
    <location>
        <begin position="171"/>
        <end position="197"/>
    </location>
</feature>
<feature type="transmembrane region" description="Helical" evidence="5">
    <location>
        <begin position="80"/>
        <end position="104"/>
    </location>
</feature>
<dbReference type="RefSeq" id="WP_279967071.1">
    <property type="nucleotide sequence ID" value="NZ_CP122537.1"/>
</dbReference>